<evidence type="ECO:0000313" key="3">
    <source>
        <dbReference type="Proteomes" id="UP000243250"/>
    </source>
</evidence>
<gene>
    <name evidence="2" type="ORF">SAMN04488124_2221</name>
</gene>
<keyword evidence="3" id="KW-1185">Reference proteome</keyword>
<dbReference type="InterPro" id="IPR003615">
    <property type="entry name" value="HNH_nuc"/>
</dbReference>
<reference evidence="3" key="1">
    <citation type="submission" date="2016-10" db="EMBL/GenBank/DDBJ databases">
        <authorList>
            <person name="Varghese N."/>
            <person name="Submissions S."/>
        </authorList>
    </citation>
    <scope>NUCLEOTIDE SEQUENCE [LARGE SCALE GENOMIC DNA]</scope>
    <source>
        <strain evidence="3">CGMCC 1.8711</strain>
    </source>
</reference>
<dbReference type="EMBL" id="FOYS01000003">
    <property type="protein sequence ID" value="SFR53605.1"/>
    <property type="molecule type" value="Genomic_DNA"/>
</dbReference>
<keyword evidence="2" id="KW-0378">Hydrolase</keyword>
<dbReference type="STRING" id="555875.SAMN04488124_2221"/>
<evidence type="ECO:0000259" key="1">
    <source>
        <dbReference type="Pfam" id="PF13391"/>
    </source>
</evidence>
<keyword evidence="2" id="KW-0255">Endonuclease</keyword>
<dbReference type="GO" id="GO:0004519">
    <property type="term" value="F:endonuclease activity"/>
    <property type="evidence" value="ECO:0007669"/>
    <property type="project" value="UniProtKB-KW"/>
</dbReference>
<keyword evidence="2" id="KW-0540">Nuclease</keyword>
<dbReference type="AlphaFoldDB" id="A0A1I6HGI8"/>
<accession>A0A1I6HGI8</accession>
<evidence type="ECO:0000313" key="2">
    <source>
        <dbReference type="EMBL" id="SFR53605.1"/>
    </source>
</evidence>
<dbReference type="RefSeq" id="WP_245758344.1">
    <property type="nucleotide sequence ID" value="NZ_FOYS01000003.1"/>
</dbReference>
<organism evidence="2 3">
    <name type="scientific">Halogeometricum limi</name>
    <dbReference type="NCBI Taxonomy" id="555875"/>
    <lineage>
        <taxon>Archaea</taxon>
        <taxon>Methanobacteriati</taxon>
        <taxon>Methanobacteriota</taxon>
        <taxon>Stenosarchaea group</taxon>
        <taxon>Halobacteria</taxon>
        <taxon>Halobacteriales</taxon>
        <taxon>Haloferacaceae</taxon>
        <taxon>Halogeometricum</taxon>
    </lineage>
</organism>
<sequence>MPPDRLRSIVPMFGGGSRYVETLDAILEFVEAHQPTSDELVGWHRGSFQNVSSRDSIMRRVSYLQQVGFLRQVNDHWELGGAGREYVEQGDVATLLRIMCDRNVGLRSLMYALAAGPMTLAEVSEQQLDTHPELGWSRGETDMAKQRVNWLRSMGLVEKRGDEYALTDDGLQFVESAVAEWADSDWTPSVSDAEVRAGTYETTVHARSVDPEFRAAVLSRHDRTCPVSGVDHPGLLDVAHVLSWSDYPEYRADLSNVLALSKTHHAAFDRELFTIDQDYRLCVNPRFETQSDVLQSTIIDRAGERISIPEESLKPQYVAQHNAALEWV</sequence>
<proteinExistence type="predicted"/>
<protein>
    <submittedName>
        <fullName evidence="2">Putative restriction endonuclease</fullName>
    </submittedName>
</protein>
<dbReference type="Pfam" id="PF13391">
    <property type="entry name" value="HNH_2"/>
    <property type="match status" value="1"/>
</dbReference>
<dbReference type="Proteomes" id="UP000243250">
    <property type="component" value="Unassembled WGS sequence"/>
</dbReference>
<feature type="domain" description="HNH nuclease" evidence="1">
    <location>
        <begin position="225"/>
        <end position="276"/>
    </location>
</feature>
<name>A0A1I6HGI8_9EURY</name>